<dbReference type="InterPro" id="IPR045865">
    <property type="entry name" value="ACT-like_dom_sf"/>
</dbReference>
<evidence type="ECO:0000259" key="1">
    <source>
        <dbReference type="PROSITE" id="PS51671"/>
    </source>
</evidence>
<proteinExistence type="predicted"/>
<gene>
    <name evidence="2" type="ORF">EP073_03685</name>
</gene>
<organism evidence="2 3">
    <name type="scientific">Geovibrio thiophilus</name>
    <dbReference type="NCBI Taxonomy" id="139438"/>
    <lineage>
        <taxon>Bacteria</taxon>
        <taxon>Pseudomonadati</taxon>
        <taxon>Deferribacterota</taxon>
        <taxon>Deferribacteres</taxon>
        <taxon>Deferribacterales</taxon>
        <taxon>Geovibrionaceae</taxon>
        <taxon>Geovibrio</taxon>
    </lineage>
</organism>
<dbReference type="OrthoDB" id="5814713at2"/>
<dbReference type="RefSeq" id="WP_128465822.1">
    <property type="nucleotide sequence ID" value="NZ_CP035108.1"/>
</dbReference>
<reference evidence="2 3" key="1">
    <citation type="submission" date="2019-01" db="EMBL/GenBank/DDBJ databases">
        <title>Geovibrio thiophilus DSM 11263, complete genome.</title>
        <authorList>
            <person name="Spring S."/>
            <person name="Bunk B."/>
            <person name="Sproer C."/>
        </authorList>
    </citation>
    <scope>NUCLEOTIDE SEQUENCE [LARGE SCALE GENOMIC DNA]</scope>
    <source>
        <strain evidence="2 3">DSM 11263</strain>
    </source>
</reference>
<dbReference type="PANTHER" id="PTHR34875:SF6">
    <property type="entry name" value="UPF0237 PROTEIN MJ1558"/>
    <property type="match status" value="1"/>
</dbReference>
<dbReference type="Proteomes" id="UP000287502">
    <property type="component" value="Chromosome"/>
</dbReference>
<sequence>MGKANLFSLMLVAGDRPGIVADVTKVLLENNFNIEDSSSTLLQGFFAAIFIVSHEKPMTECEVKELFEGLLEKKGVSVKVQSMTETEEAPAGEHYIISVYGSDKPGIVHKVASFLSAEGINIIDLQTKVAGKEKSPIYIMVMEVVLPEYFPDKTWTDKLKQISAELGTDIHLRQIETYEL</sequence>
<dbReference type="InterPro" id="IPR002912">
    <property type="entry name" value="ACT_dom"/>
</dbReference>
<name>A0A410JWX5_9BACT</name>
<dbReference type="Gene3D" id="3.30.70.260">
    <property type="match status" value="2"/>
</dbReference>
<dbReference type="PANTHER" id="PTHR34875">
    <property type="entry name" value="UPF0237 PROTEIN MJ1558"/>
    <property type="match status" value="1"/>
</dbReference>
<dbReference type="KEGG" id="gtl:EP073_03685"/>
<feature type="domain" description="ACT" evidence="1">
    <location>
        <begin position="96"/>
        <end position="177"/>
    </location>
</feature>
<dbReference type="SUPFAM" id="SSF55021">
    <property type="entry name" value="ACT-like"/>
    <property type="match status" value="2"/>
</dbReference>
<dbReference type="AlphaFoldDB" id="A0A410JWX5"/>
<dbReference type="Pfam" id="PF13740">
    <property type="entry name" value="ACT_6"/>
    <property type="match status" value="1"/>
</dbReference>
<evidence type="ECO:0000313" key="3">
    <source>
        <dbReference type="Proteomes" id="UP000287502"/>
    </source>
</evidence>
<dbReference type="Pfam" id="PF01842">
    <property type="entry name" value="ACT"/>
    <property type="match status" value="1"/>
</dbReference>
<accession>A0A410JWX5</accession>
<protein>
    <submittedName>
        <fullName evidence="2">ACT domain-containing protein</fullName>
    </submittedName>
</protein>
<dbReference type="InterPro" id="IPR050990">
    <property type="entry name" value="UPF0237/GcvR_regulator"/>
</dbReference>
<feature type="domain" description="ACT" evidence="1">
    <location>
        <begin position="8"/>
        <end position="85"/>
    </location>
</feature>
<evidence type="ECO:0000313" key="2">
    <source>
        <dbReference type="EMBL" id="QAR32535.1"/>
    </source>
</evidence>
<dbReference type="EMBL" id="CP035108">
    <property type="protein sequence ID" value="QAR32535.1"/>
    <property type="molecule type" value="Genomic_DNA"/>
</dbReference>
<dbReference type="PROSITE" id="PS51671">
    <property type="entry name" value="ACT"/>
    <property type="match status" value="2"/>
</dbReference>
<keyword evidence="3" id="KW-1185">Reference proteome</keyword>